<gene>
    <name evidence="2" type="ORF">L873DRAFT_1816988</name>
</gene>
<sequence length="65" mass="7545">MTCLFLLRFALIYDTVMMDGWMDGWMDGMGSWQGGRKEGRKEGRKGLDEKNVGWLVWQVNDIMAL</sequence>
<dbReference type="AlphaFoldDB" id="A0A3N4J3X5"/>
<reference evidence="2 3" key="1">
    <citation type="journal article" date="2018" name="Nat. Ecol. Evol.">
        <title>Pezizomycetes genomes reveal the molecular basis of ectomycorrhizal truffle lifestyle.</title>
        <authorList>
            <person name="Murat C."/>
            <person name="Payen T."/>
            <person name="Noel B."/>
            <person name="Kuo A."/>
            <person name="Morin E."/>
            <person name="Chen J."/>
            <person name="Kohler A."/>
            <person name="Krizsan K."/>
            <person name="Balestrini R."/>
            <person name="Da Silva C."/>
            <person name="Montanini B."/>
            <person name="Hainaut M."/>
            <person name="Levati E."/>
            <person name="Barry K.W."/>
            <person name="Belfiori B."/>
            <person name="Cichocki N."/>
            <person name="Clum A."/>
            <person name="Dockter R.B."/>
            <person name="Fauchery L."/>
            <person name="Guy J."/>
            <person name="Iotti M."/>
            <person name="Le Tacon F."/>
            <person name="Lindquist E.A."/>
            <person name="Lipzen A."/>
            <person name="Malagnac F."/>
            <person name="Mello A."/>
            <person name="Molinier V."/>
            <person name="Miyauchi S."/>
            <person name="Poulain J."/>
            <person name="Riccioni C."/>
            <person name="Rubini A."/>
            <person name="Sitrit Y."/>
            <person name="Splivallo R."/>
            <person name="Traeger S."/>
            <person name="Wang M."/>
            <person name="Zifcakova L."/>
            <person name="Wipf D."/>
            <person name="Zambonelli A."/>
            <person name="Paolocci F."/>
            <person name="Nowrousian M."/>
            <person name="Ottonello S."/>
            <person name="Baldrian P."/>
            <person name="Spatafora J.W."/>
            <person name="Henrissat B."/>
            <person name="Nagy L.G."/>
            <person name="Aury J.M."/>
            <person name="Wincker P."/>
            <person name="Grigoriev I.V."/>
            <person name="Bonfante P."/>
            <person name="Martin F.M."/>
        </authorList>
    </citation>
    <scope>NUCLEOTIDE SEQUENCE [LARGE SCALE GENOMIC DNA]</scope>
    <source>
        <strain evidence="2 3">120613-1</strain>
    </source>
</reference>
<accession>A0A3N4J3X5</accession>
<dbReference type="Proteomes" id="UP000276215">
    <property type="component" value="Unassembled WGS sequence"/>
</dbReference>
<keyword evidence="1" id="KW-0732">Signal</keyword>
<evidence type="ECO:0000256" key="1">
    <source>
        <dbReference type="SAM" id="SignalP"/>
    </source>
</evidence>
<keyword evidence="3" id="KW-1185">Reference proteome</keyword>
<feature type="signal peptide" evidence="1">
    <location>
        <begin position="1"/>
        <end position="18"/>
    </location>
</feature>
<proteinExistence type="predicted"/>
<evidence type="ECO:0000313" key="3">
    <source>
        <dbReference type="Proteomes" id="UP000276215"/>
    </source>
</evidence>
<feature type="chain" id="PRO_5018308187" evidence="1">
    <location>
        <begin position="19"/>
        <end position="65"/>
    </location>
</feature>
<protein>
    <submittedName>
        <fullName evidence="2">Uncharacterized protein</fullName>
    </submittedName>
</protein>
<evidence type="ECO:0000313" key="2">
    <source>
        <dbReference type="EMBL" id="RPA92836.1"/>
    </source>
</evidence>
<name>A0A3N4J3X5_9PEZI</name>
<organism evidence="2 3">
    <name type="scientific">Choiromyces venosus 120613-1</name>
    <dbReference type="NCBI Taxonomy" id="1336337"/>
    <lineage>
        <taxon>Eukaryota</taxon>
        <taxon>Fungi</taxon>
        <taxon>Dikarya</taxon>
        <taxon>Ascomycota</taxon>
        <taxon>Pezizomycotina</taxon>
        <taxon>Pezizomycetes</taxon>
        <taxon>Pezizales</taxon>
        <taxon>Tuberaceae</taxon>
        <taxon>Choiromyces</taxon>
    </lineage>
</organism>
<dbReference type="EMBL" id="ML120464">
    <property type="protein sequence ID" value="RPA92836.1"/>
    <property type="molecule type" value="Genomic_DNA"/>
</dbReference>